<gene>
    <name evidence="3" type="ORF">PAC_12186</name>
</gene>
<dbReference type="InterPro" id="IPR006703">
    <property type="entry name" value="G_AIG1"/>
</dbReference>
<dbReference type="Pfam" id="PF04548">
    <property type="entry name" value="AIG1"/>
    <property type="match status" value="1"/>
</dbReference>
<dbReference type="SUPFAM" id="SSF52540">
    <property type="entry name" value="P-loop containing nucleoside triphosphate hydrolases"/>
    <property type="match status" value="1"/>
</dbReference>
<evidence type="ECO:0000259" key="2">
    <source>
        <dbReference type="Pfam" id="PF04548"/>
    </source>
</evidence>
<evidence type="ECO:0000256" key="1">
    <source>
        <dbReference type="ARBA" id="ARBA00022741"/>
    </source>
</evidence>
<keyword evidence="1" id="KW-0547">Nucleotide-binding</keyword>
<name>A0A1L7XB91_9HELO</name>
<sequence length="165" mass="17651">MEAASQPQSKNMLIAVMGATGSGKTTFISTLVESDIGIGHGLRSATATSTVHDSERPQGHNVKLIDTPGFNDTSITDSDVLRDIALVLTQAYHQGNSLAGIIYLHRITDIRVSGSSKKMMKVIQDLVGQKAFPRLVLVTTMWESFEGDPAAYETARGAQTCQGSL</sequence>
<dbReference type="OrthoDB" id="8954335at2759"/>
<dbReference type="Proteomes" id="UP000184330">
    <property type="component" value="Unassembled WGS sequence"/>
</dbReference>
<reference evidence="3 4" key="1">
    <citation type="submission" date="2016-03" db="EMBL/GenBank/DDBJ databases">
        <authorList>
            <person name="Ploux O."/>
        </authorList>
    </citation>
    <scope>NUCLEOTIDE SEQUENCE [LARGE SCALE GENOMIC DNA]</scope>
    <source>
        <strain evidence="3 4">UAMH 11012</strain>
    </source>
</reference>
<dbReference type="Gene3D" id="3.40.50.300">
    <property type="entry name" value="P-loop containing nucleotide triphosphate hydrolases"/>
    <property type="match status" value="1"/>
</dbReference>
<evidence type="ECO:0000313" key="3">
    <source>
        <dbReference type="EMBL" id="CZR62289.1"/>
    </source>
</evidence>
<feature type="domain" description="AIG1-type G" evidence="2">
    <location>
        <begin position="14"/>
        <end position="148"/>
    </location>
</feature>
<accession>A0A1L7XB91</accession>
<dbReference type="GO" id="GO:0005525">
    <property type="term" value="F:GTP binding"/>
    <property type="evidence" value="ECO:0007669"/>
    <property type="project" value="InterPro"/>
</dbReference>
<dbReference type="InterPro" id="IPR027417">
    <property type="entry name" value="P-loop_NTPase"/>
</dbReference>
<keyword evidence="4" id="KW-1185">Reference proteome</keyword>
<evidence type="ECO:0000313" key="4">
    <source>
        <dbReference type="Proteomes" id="UP000184330"/>
    </source>
</evidence>
<dbReference type="EMBL" id="FJOG01000020">
    <property type="protein sequence ID" value="CZR62289.1"/>
    <property type="molecule type" value="Genomic_DNA"/>
</dbReference>
<protein>
    <recommendedName>
        <fullName evidence="2">AIG1-type G domain-containing protein</fullName>
    </recommendedName>
</protein>
<organism evidence="3 4">
    <name type="scientific">Phialocephala subalpina</name>
    <dbReference type="NCBI Taxonomy" id="576137"/>
    <lineage>
        <taxon>Eukaryota</taxon>
        <taxon>Fungi</taxon>
        <taxon>Dikarya</taxon>
        <taxon>Ascomycota</taxon>
        <taxon>Pezizomycotina</taxon>
        <taxon>Leotiomycetes</taxon>
        <taxon>Helotiales</taxon>
        <taxon>Mollisiaceae</taxon>
        <taxon>Phialocephala</taxon>
        <taxon>Phialocephala fortinii species complex</taxon>
    </lineage>
</organism>
<dbReference type="CDD" id="cd00882">
    <property type="entry name" value="Ras_like_GTPase"/>
    <property type="match status" value="1"/>
</dbReference>
<dbReference type="AlphaFoldDB" id="A0A1L7XB91"/>
<proteinExistence type="predicted"/>